<dbReference type="Proteomes" id="UP000663879">
    <property type="component" value="Unassembled WGS sequence"/>
</dbReference>
<keyword evidence="3" id="KW-0472">Membrane</keyword>
<keyword evidence="1" id="KW-0560">Oxidoreductase</keyword>
<dbReference type="InterPro" id="IPR036291">
    <property type="entry name" value="NAD(P)-bd_dom_sf"/>
</dbReference>
<dbReference type="EMBL" id="CAJNOC010001920">
    <property type="protein sequence ID" value="CAF0900595.1"/>
    <property type="molecule type" value="Genomic_DNA"/>
</dbReference>
<keyword evidence="3" id="KW-0812">Transmembrane</keyword>
<dbReference type="PANTHER" id="PTHR43157">
    <property type="entry name" value="PHOSPHATIDYLINOSITOL-GLYCAN BIOSYNTHESIS CLASS F PROTEIN-RELATED"/>
    <property type="match status" value="1"/>
</dbReference>
<dbReference type="OrthoDB" id="191139at2759"/>
<gene>
    <name evidence="4" type="ORF">OXX778_LOCUS11380</name>
</gene>
<feature type="transmembrane region" description="Helical" evidence="3">
    <location>
        <begin position="6"/>
        <end position="24"/>
    </location>
</feature>
<proteinExistence type="inferred from homology"/>
<dbReference type="PRINTS" id="PR00081">
    <property type="entry name" value="GDHRDH"/>
</dbReference>
<evidence type="ECO:0000256" key="3">
    <source>
        <dbReference type="SAM" id="Phobius"/>
    </source>
</evidence>
<comment type="similarity">
    <text evidence="2">Belongs to the short-chain dehydrogenases/reductases (SDR) family.</text>
</comment>
<protein>
    <submittedName>
        <fullName evidence="4">Uncharacterized protein</fullName>
    </submittedName>
</protein>
<keyword evidence="3" id="KW-1133">Transmembrane helix</keyword>
<dbReference type="SUPFAM" id="SSF51735">
    <property type="entry name" value="NAD(P)-binding Rossmann-fold domains"/>
    <property type="match status" value="1"/>
</dbReference>
<organism evidence="4 5">
    <name type="scientific">Brachionus calyciflorus</name>
    <dbReference type="NCBI Taxonomy" id="104777"/>
    <lineage>
        <taxon>Eukaryota</taxon>
        <taxon>Metazoa</taxon>
        <taxon>Spiralia</taxon>
        <taxon>Gnathifera</taxon>
        <taxon>Rotifera</taxon>
        <taxon>Eurotatoria</taxon>
        <taxon>Monogononta</taxon>
        <taxon>Pseudotrocha</taxon>
        <taxon>Ploima</taxon>
        <taxon>Brachionidae</taxon>
        <taxon>Brachionus</taxon>
    </lineage>
</organism>
<evidence type="ECO:0000256" key="2">
    <source>
        <dbReference type="RuleBase" id="RU000363"/>
    </source>
</evidence>
<name>A0A813ZMH2_9BILA</name>
<dbReference type="AlphaFoldDB" id="A0A813ZMH2"/>
<dbReference type="PRINTS" id="PR00080">
    <property type="entry name" value="SDRFAMILY"/>
</dbReference>
<feature type="transmembrane region" description="Helical" evidence="3">
    <location>
        <begin position="241"/>
        <end position="260"/>
    </location>
</feature>
<evidence type="ECO:0000313" key="5">
    <source>
        <dbReference type="Proteomes" id="UP000663879"/>
    </source>
</evidence>
<sequence>MFAEIVIYGIFLSIIFYLANRFYFSGARYESNKQLNGKIAIVTGANSGIGYETALDFAKRGAHVILACRDTVKAEKSVEIIRRQTGNEKVDYEIIDLADLNSVKSFCGKIKSKFDRLDILVNNAGVMGCPTTWRTKQGYEMHFGVNYLGHFLLTNLLLDLIKKTPQSRIVSLSSCIHYIAKMYWNSFNGGINIMKGYSQSKLVIILFTKELTKRLDGSGVTCVCLNPGVVRTDILRYTAKSVCFLFPIIVNLLYLLYMVFTKSPFEGALTTIYCAIDDEVPKYNGYYFSDCNIKKPSKAALNEQDAKRLWDISVEMIDPKVYQYSN</sequence>
<evidence type="ECO:0000313" key="4">
    <source>
        <dbReference type="EMBL" id="CAF0900595.1"/>
    </source>
</evidence>
<dbReference type="GO" id="GO:0016491">
    <property type="term" value="F:oxidoreductase activity"/>
    <property type="evidence" value="ECO:0007669"/>
    <property type="project" value="UniProtKB-KW"/>
</dbReference>
<evidence type="ECO:0000256" key="1">
    <source>
        <dbReference type="ARBA" id="ARBA00023002"/>
    </source>
</evidence>
<comment type="caution">
    <text evidence="4">The sequence shown here is derived from an EMBL/GenBank/DDBJ whole genome shotgun (WGS) entry which is preliminary data.</text>
</comment>
<dbReference type="CDD" id="cd05327">
    <property type="entry name" value="retinol-DH_like_SDR_c_like"/>
    <property type="match status" value="1"/>
</dbReference>
<dbReference type="Pfam" id="PF00106">
    <property type="entry name" value="adh_short"/>
    <property type="match status" value="1"/>
</dbReference>
<dbReference type="InterPro" id="IPR002347">
    <property type="entry name" value="SDR_fam"/>
</dbReference>
<dbReference type="PANTHER" id="PTHR43157:SF31">
    <property type="entry name" value="PHOSPHATIDYLINOSITOL-GLYCAN BIOSYNTHESIS CLASS F PROTEIN"/>
    <property type="match status" value="1"/>
</dbReference>
<reference evidence="4" key="1">
    <citation type="submission" date="2021-02" db="EMBL/GenBank/DDBJ databases">
        <authorList>
            <person name="Nowell W R."/>
        </authorList>
    </citation>
    <scope>NUCLEOTIDE SEQUENCE</scope>
    <source>
        <strain evidence="4">Ploen Becks lab</strain>
    </source>
</reference>
<accession>A0A813ZMH2</accession>
<keyword evidence="5" id="KW-1185">Reference proteome</keyword>
<dbReference type="Gene3D" id="3.40.50.720">
    <property type="entry name" value="NAD(P)-binding Rossmann-like Domain"/>
    <property type="match status" value="1"/>
</dbReference>